<keyword evidence="6" id="KW-0175">Coiled coil</keyword>
<dbReference type="InterPro" id="IPR016818">
    <property type="entry name" value="NOSIP"/>
</dbReference>
<evidence type="ECO:0000256" key="2">
    <source>
        <dbReference type="ARBA" id="ARBA00008126"/>
    </source>
</evidence>
<feature type="coiled-coil region" evidence="6">
    <location>
        <begin position="67"/>
        <end position="104"/>
    </location>
</feature>
<evidence type="ECO:0000256" key="4">
    <source>
        <dbReference type="PIRNR" id="PIRNR023577"/>
    </source>
</evidence>
<dbReference type="InterPro" id="IPR013083">
    <property type="entry name" value="Znf_RING/FYVE/PHD"/>
</dbReference>
<keyword evidence="3 4" id="KW-0539">Nucleus</keyword>
<name>A0A4Y7TF59_COPMI</name>
<dbReference type="GO" id="GO:0005634">
    <property type="term" value="C:nucleus"/>
    <property type="evidence" value="ECO:0007669"/>
    <property type="project" value="UniProtKB-SubCell"/>
</dbReference>
<organism evidence="8 9">
    <name type="scientific">Coprinellus micaceus</name>
    <name type="common">Glistening ink-cap mushroom</name>
    <name type="synonym">Coprinus micaceus</name>
    <dbReference type="NCBI Taxonomy" id="71717"/>
    <lineage>
        <taxon>Eukaryota</taxon>
        <taxon>Fungi</taxon>
        <taxon>Dikarya</taxon>
        <taxon>Basidiomycota</taxon>
        <taxon>Agaricomycotina</taxon>
        <taxon>Agaricomycetes</taxon>
        <taxon>Agaricomycetidae</taxon>
        <taxon>Agaricales</taxon>
        <taxon>Agaricineae</taxon>
        <taxon>Psathyrellaceae</taxon>
        <taxon>Coprinellus</taxon>
    </lineage>
</organism>
<dbReference type="PANTHER" id="PTHR13063">
    <property type="entry name" value="ENOS INTERACTING PROTEIN"/>
    <property type="match status" value="1"/>
</dbReference>
<evidence type="ECO:0000313" key="8">
    <source>
        <dbReference type="EMBL" id="TEB32780.1"/>
    </source>
</evidence>
<dbReference type="AlphaFoldDB" id="A0A4Y7TF59"/>
<evidence type="ECO:0000313" key="9">
    <source>
        <dbReference type="Proteomes" id="UP000298030"/>
    </source>
</evidence>
<dbReference type="InterPro" id="IPR031790">
    <property type="entry name" value="Znf-NOSIP"/>
</dbReference>
<sequence length="334" mass="36854">MTKHSKNNTASSIFSYAEYKKLDYGTKRQRLGNESMRKFDACALCLNSARDPVVCQEGHLFCKECVYTDLLTQKKDIKRQKQKLEELKKEAEEEKQKVRLAARERVLLEFERGQLGLAAGPSTVSTKANADLDKKDEGRGTKRKFEFDATNVESIAAEAEEAAVRQMEKEQALALKHKLPDFWLPSLTPTYTSSGPPQGLDDIQVQTTCRGGNPAHELTLKGLTPVVFSKLTPGPSKSVESTPAEGKTREVEADTICPSCKKKLSNNTLIFLAKPCGHVTCKTCTDTLVRPAKQCIVCDTKLKTKEIMELKREGTGFASGGLAETSKQGISFQG</sequence>
<dbReference type="Pfam" id="PF15906">
    <property type="entry name" value="zf-NOSIP"/>
    <property type="match status" value="1"/>
</dbReference>
<feature type="domain" description="RING-type" evidence="7">
    <location>
        <begin position="257"/>
        <end position="299"/>
    </location>
</feature>
<keyword evidence="5" id="KW-0479">Metal-binding</keyword>
<comment type="similarity">
    <text evidence="2 4">Belongs to the NOSIP family.</text>
</comment>
<evidence type="ECO:0000256" key="6">
    <source>
        <dbReference type="SAM" id="Coils"/>
    </source>
</evidence>
<dbReference type="PIRSF" id="PIRSF023577">
    <property type="entry name" value="ENOS_interacting"/>
    <property type="match status" value="1"/>
</dbReference>
<evidence type="ECO:0000259" key="7">
    <source>
        <dbReference type="PROSITE" id="PS50089"/>
    </source>
</evidence>
<dbReference type="OrthoDB" id="116827at2759"/>
<dbReference type="STRING" id="71717.A0A4Y7TF59"/>
<gene>
    <name evidence="8" type="ORF">FA13DRAFT_1731299</name>
</gene>
<dbReference type="PANTHER" id="PTHR13063:SF10">
    <property type="entry name" value="NITRIC OXIDE SYNTHASE-INTERACTING PROTEIN"/>
    <property type="match status" value="1"/>
</dbReference>
<dbReference type="SUPFAM" id="SSF57850">
    <property type="entry name" value="RING/U-box"/>
    <property type="match status" value="2"/>
</dbReference>
<keyword evidence="5" id="KW-0863">Zinc-finger</keyword>
<dbReference type="InterPro" id="IPR001841">
    <property type="entry name" value="Znf_RING"/>
</dbReference>
<dbReference type="PROSITE" id="PS50089">
    <property type="entry name" value="ZF_RING_2"/>
    <property type="match status" value="1"/>
</dbReference>
<keyword evidence="5" id="KW-0862">Zinc</keyword>
<reference evidence="8 9" key="1">
    <citation type="journal article" date="2019" name="Nat. Ecol. Evol.">
        <title>Megaphylogeny resolves global patterns of mushroom evolution.</title>
        <authorList>
            <person name="Varga T."/>
            <person name="Krizsan K."/>
            <person name="Foldi C."/>
            <person name="Dima B."/>
            <person name="Sanchez-Garcia M."/>
            <person name="Sanchez-Ramirez S."/>
            <person name="Szollosi G.J."/>
            <person name="Szarkandi J.G."/>
            <person name="Papp V."/>
            <person name="Albert L."/>
            <person name="Andreopoulos W."/>
            <person name="Angelini C."/>
            <person name="Antonin V."/>
            <person name="Barry K.W."/>
            <person name="Bougher N.L."/>
            <person name="Buchanan P."/>
            <person name="Buyck B."/>
            <person name="Bense V."/>
            <person name="Catcheside P."/>
            <person name="Chovatia M."/>
            <person name="Cooper J."/>
            <person name="Damon W."/>
            <person name="Desjardin D."/>
            <person name="Finy P."/>
            <person name="Geml J."/>
            <person name="Haridas S."/>
            <person name="Hughes K."/>
            <person name="Justo A."/>
            <person name="Karasinski D."/>
            <person name="Kautmanova I."/>
            <person name="Kiss B."/>
            <person name="Kocsube S."/>
            <person name="Kotiranta H."/>
            <person name="LaButti K.M."/>
            <person name="Lechner B.E."/>
            <person name="Liimatainen K."/>
            <person name="Lipzen A."/>
            <person name="Lukacs Z."/>
            <person name="Mihaltcheva S."/>
            <person name="Morgado L.N."/>
            <person name="Niskanen T."/>
            <person name="Noordeloos M.E."/>
            <person name="Ohm R.A."/>
            <person name="Ortiz-Santana B."/>
            <person name="Ovrebo C."/>
            <person name="Racz N."/>
            <person name="Riley R."/>
            <person name="Savchenko A."/>
            <person name="Shiryaev A."/>
            <person name="Soop K."/>
            <person name="Spirin V."/>
            <person name="Szebenyi C."/>
            <person name="Tomsovsky M."/>
            <person name="Tulloss R.E."/>
            <person name="Uehling J."/>
            <person name="Grigoriev I.V."/>
            <person name="Vagvolgyi C."/>
            <person name="Papp T."/>
            <person name="Martin F.M."/>
            <person name="Miettinen O."/>
            <person name="Hibbett D.S."/>
            <person name="Nagy L.G."/>
        </authorList>
    </citation>
    <scope>NUCLEOTIDE SEQUENCE [LARGE SCALE GENOMIC DNA]</scope>
    <source>
        <strain evidence="8 9">FP101781</strain>
    </source>
</reference>
<dbReference type="EMBL" id="QPFP01000014">
    <property type="protein sequence ID" value="TEB32780.1"/>
    <property type="molecule type" value="Genomic_DNA"/>
</dbReference>
<keyword evidence="9" id="KW-1185">Reference proteome</keyword>
<dbReference type="GO" id="GO:0008270">
    <property type="term" value="F:zinc ion binding"/>
    <property type="evidence" value="ECO:0007669"/>
    <property type="project" value="UniProtKB-KW"/>
</dbReference>
<dbReference type="GO" id="GO:0061630">
    <property type="term" value="F:ubiquitin protein ligase activity"/>
    <property type="evidence" value="ECO:0007669"/>
    <property type="project" value="InterPro"/>
</dbReference>
<evidence type="ECO:0000256" key="1">
    <source>
        <dbReference type="ARBA" id="ARBA00004123"/>
    </source>
</evidence>
<protein>
    <recommendedName>
        <fullName evidence="7">RING-type domain-containing protein</fullName>
    </recommendedName>
</protein>
<dbReference type="Proteomes" id="UP000298030">
    <property type="component" value="Unassembled WGS sequence"/>
</dbReference>
<evidence type="ECO:0000256" key="5">
    <source>
        <dbReference type="PROSITE-ProRule" id="PRU00175"/>
    </source>
</evidence>
<dbReference type="Gene3D" id="3.30.40.10">
    <property type="entry name" value="Zinc/RING finger domain, C3HC4 (zinc finger)"/>
    <property type="match status" value="2"/>
</dbReference>
<comment type="subcellular location">
    <subcellularLocation>
        <location evidence="1 4">Nucleus</location>
    </subcellularLocation>
</comment>
<accession>A0A4Y7TF59</accession>
<comment type="caution">
    <text evidence="8">The sequence shown here is derived from an EMBL/GenBank/DDBJ whole genome shotgun (WGS) entry which is preliminary data.</text>
</comment>
<evidence type="ECO:0000256" key="3">
    <source>
        <dbReference type="ARBA" id="ARBA00023242"/>
    </source>
</evidence>
<proteinExistence type="inferred from homology"/>